<dbReference type="EMBL" id="JAHRIN010069023">
    <property type="protein sequence ID" value="MEQ2215874.1"/>
    <property type="molecule type" value="Genomic_DNA"/>
</dbReference>
<feature type="region of interest" description="Disordered" evidence="1">
    <location>
        <begin position="73"/>
        <end position="101"/>
    </location>
</feature>
<sequence length="101" mass="11325">ELSPDRRNTTASSVHQPDRIYWRRTTSRAIKAPVITRILNQTPQFTPTFIPQHQTPRTHGATGVSHVMIYREEAAQTSSQADGLPESQLFTPSLPDNSSKL</sequence>
<comment type="caution">
    <text evidence="2">The sequence shown here is derived from an EMBL/GenBank/DDBJ whole genome shotgun (WGS) entry which is preliminary data.</text>
</comment>
<feature type="non-terminal residue" evidence="2">
    <location>
        <position position="1"/>
    </location>
</feature>
<evidence type="ECO:0000256" key="1">
    <source>
        <dbReference type="SAM" id="MobiDB-lite"/>
    </source>
</evidence>
<reference evidence="2 3" key="1">
    <citation type="submission" date="2021-06" db="EMBL/GenBank/DDBJ databases">
        <authorList>
            <person name="Palmer J.M."/>
        </authorList>
    </citation>
    <scope>NUCLEOTIDE SEQUENCE [LARGE SCALE GENOMIC DNA]</scope>
    <source>
        <strain evidence="2 3">XC_2019</strain>
        <tissue evidence="2">Muscle</tissue>
    </source>
</reference>
<proteinExistence type="predicted"/>
<organism evidence="2 3">
    <name type="scientific">Xenoophorus captivus</name>
    <dbReference type="NCBI Taxonomy" id="1517983"/>
    <lineage>
        <taxon>Eukaryota</taxon>
        <taxon>Metazoa</taxon>
        <taxon>Chordata</taxon>
        <taxon>Craniata</taxon>
        <taxon>Vertebrata</taxon>
        <taxon>Euteleostomi</taxon>
        <taxon>Actinopterygii</taxon>
        <taxon>Neopterygii</taxon>
        <taxon>Teleostei</taxon>
        <taxon>Neoteleostei</taxon>
        <taxon>Acanthomorphata</taxon>
        <taxon>Ovalentaria</taxon>
        <taxon>Atherinomorphae</taxon>
        <taxon>Cyprinodontiformes</taxon>
        <taxon>Goodeidae</taxon>
        <taxon>Xenoophorus</taxon>
    </lineage>
</organism>
<name>A0ABV0S5U8_9TELE</name>
<keyword evidence="3" id="KW-1185">Reference proteome</keyword>
<accession>A0ABV0S5U8</accession>
<evidence type="ECO:0000313" key="2">
    <source>
        <dbReference type="EMBL" id="MEQ2215874.1"/>
    </source>
</evidence>
<feature type="compositionally biased region" description="Polar residues" evidence="1">
    <location>
        <begin position="88"/>
        <end position="101"/>
    </location>
</feature>
<evidence type="ECO:0000313" key="3">
    <source>
        <dbReference type="Proteomes" id="UP001434883"/>
    </source>
</evidence>
<gene>
    <name evidence="2" type="ORF">XENOCAPTIV_007155</name>
</gene>
<protein>
    <submittedName>
        <fullName evidence="2">Uncharacterized protein</fullName>
    </submittedName>
</protein>
<dbReference type="Proteomes" id="UP001434883">
    <property type="component" value="Unassembled WGS sequence"/>
</dbReference>